<dbReference type="Proteomes" id="UP000305887">
    <property type="component" value="Unassembled WGS sequence"/>
</dbReference>
<dbReference type="AlphaFoldDB" id="A0A5C4MI14"/>
<keyword evidence="2" id="KW-0456">Lyase</keyword>
<feature type="signal peptide" evidence="1">
    <location>
        <begin position="1"/>
        <end position="27"/>
    </location>
</feature>
<evidence type="ECO:0000256" key="1">
    <source>
        <dbReference type="SAM" id="SignalP"/>
    </source>
</evidence>
<keyword evidence="1" id="KW-0732">Signal</keyword>
<dbReference type="InterPro" id="IPR012669">
    <property type="entry name" value="Pectate_lyase"/>
</dbReference>
<comment type="caution">
    <text evidence="2">The sequence shown here is derived from an EMBL/GenBank/DDBJ whole genome shotgun (WGS) entry which is preliminary data.</text>
</comment>
<organism evidence="2 3">
    <name type="scientific">Rubellimicrobium rubrum</name>
    <dbReference type="NCBI Taxonomy" id="2585369"/>
    <lineage>
        <taxon>Bacteria</taxon>
        <taxon>Pseudomonadati</taxon>
        <taxon>Pseudomonadota</taxon>
        <taxon>Alphaproteobacteria</taxon>
        <taxon>Rhodobacterales</taxon>
        <taxon>Roseobacteraceae</taxon>
        <taxon>Rubellimicrobium</taxon>
    </lineage>
</organism>
<dbReference type="Pfam" id="PF09492">
    <property type="entry name" value="Pec_lyase"/>
    <property type="match status" value="1"/>
</dbReference>
<dbReference type="Gene3D" id="1.50.10.20">
    <property type="match status" value="1"/>
</dbReference>
<evidence type="ECO:0000313" key="2">
    <source>
        <dbReference type="EMBL" id="TNC44614.1"/>
    </source>
</evidence>
<dbReference type="SUPFAM" id="SSF81853">
    <property type="entry name" value="Family 10 polysaccharide lyase"/>
    <property type="match status" value="1"/>
</dbReference>
<accession>A0A5C4MI14</accession>
<dbReference type="OrthoDB" id="8834965at2"/>
<proteinExistence type="predicted"/>
<evidence type="ECO:0000313" key="3">
    <source>
        <dbReference type="Proteomes" id="UP000305887"/>
    </source>
</evidence>
<reference evidence="2 3" key="1">
    <citation type="submission" date="2019-06" db="EMBL/GenBank/DDBJ databases">
        <title>YIM 131921 draft genome.</title>
        <authorList>
            <person name="Jiang L."/>
        </authorList>
    </citation>
    <scope>NUCLEOTIDE SEQUENCE [LARGE SCALE GENOMIC DNA]</scope>
    <source>
        <strain evidence="2 3">YIM 131921</strain>
    </source>
</reference>
<dbReference type="GO" id="GO:0016829">
    <property type="term" value="F:lyase activity"/>
    <property type="evidence" value="ECO:0007669"/>
    <property type="project" value="UniProtKB-KW"/>
</dbReference>
<name>A0A5C4MI14_9RHOB</name>
<sequence>MRSTILAYSTVSALALAFGLTPLSGHAQDSTQGEALEISRQEVLNAMSEATHFMVDEVAVNGGYVWSYLPDMSKRWGEMEAYDTMVWVQPPGTATMGHLFLDAYHATGDEFYYEAAKETAGALIWGQTDEGGWNYVFDFAGPASLQRWYDTIGKAGWRLEEFHHNWGNATFDDAGTAEATQFLLRVYLEKLDPTFRPSVDKAIDLVLASQQPMGTWPQRYPENQLWEGDYTAYPTLNDDVAAENMETLIMAWQTLGRADVLPAIHRGMDAFLLLQQGPDQPGFSLQYDASLEPVAARSYEPLALATHTSASALTKLMDFYELTGDTRYLARVDEGLDWLERVRLPEDQWQDGRQFPTFVEIGTDRPIYVHRRGSNAVSGEYYWDYSRENLLGHYSGLREIDLDEMRARYERLMNTPPEEITANSPLNPENEVVLPEFFTLGEIDVSDLNASEREPTEEVDTAQVSDLISSLNGEGYWPTELIATSNPYLGEPPAAPSEGDFAGTRVGDAYDTSPFLTETPVTGISTSAYIENMGVLIRHLDQTGS</sequence>
<protein>
    <submittedName>
        <fullName evidence="2">Pectate lyase</fullName>
    </submittedName>
</protein>
<feature type="chain" id="PRO_5023005503" evidence="1">
    <location>
        <begin position="28"/>
        <end position="545"/>
    </location>
</feature>
<dbReference type="EMBL" id="VDFU01000055">
    <property type="protein sequence ID" value="TNC44614.1"/>
    <property type="molecule type" value="Genomic_DNA"/>
</dbReference>
<gene>
    <name evidence="2" type="ORF">FHG66_20580</name>
</gene>
<keyword evidence="3" id="KW-1185">Reference proteome</keyword>
<dbReference type="RefSeq" id="WP_139079024.1">
    <property type="nucleotide sequence ID" value="NZ_VDFU01000055.1"/>
</dbReference>